<reference evidence="3 4" key="1">
    <citation type="submission" date="2020-08" db="EMBL/GenBank/DDBJ databases">
        <title>Genomic Encyclopedia of Type Strains, Phase IV (KMG-IV): sequencing the most valuable type-strain genomes for metagenomic binning, comparative biology and taxonomic classification.</title>
        <authorList>
            <person name="Goeker M."/>
        </authorList>
    </citation>
    <scope>NUCLEOTIDE SEQUENCE [LARGE SCALE GENOMIC DNA]</scope>
    <source>
        <strain evidence="3 4">DSM 12252</strain>
    </source>
</reference>
<dbReference type="AlphaFoldDB" id="A0A7W8DK02"/>
<sequence>MNTEETNADVLLVEDSLEDAELICRAMRKAGLGSRQHIARDGAEALDFLFPADSSKRSPPRLRLVLLDLKLPKVSGLEVLQRLKQDEHTRHFPVVVLTSSLEHVDVARCYALGVNSYLVKSMDPDHFSRTVQSAAKYWLQLNLALF</sequence>
<evidence type="ECO:0000256" key="1">
    <source>
        <dbReference type="PROSITE-ProRule" id="PRU00169"/>
    </source>
</evidence>
<dbReference type="Gene3D" id="3.40.50.2300">
    <property type="match status" value="1"/>
</dbReference>
<dbReference type="SUPFAM" id="SSF52172">
    <property type="entry name" value="CheY-like"/>
    <property type="match status" value="1"/>
</dbReference>
<evidence type="ECO:0000259" key="2">
    <source>
        <dbReference type="PROSITE" id="PS50110"/>
    </source>
</evidence>
<feature type="domain" description="Response regulatory" evidence="2">
    <location>
        <begin position="9"/>
        <end position="135"/>
    </location>
</feature>
<dbReference type="RefSeq" id="WP_184339615.1">
    <property type="nucleotide sequence ID" value="NZ_JACHIG010000004.1"/>
</dbReference>
<dbReference type="PROSITE" id="PS50110">
    <property type="entry name" value="RESPONSE_REGULATORY"/>
    <property type="match status" value="1"/>
</dbReference>
<organism evidence="3 4">
    <name type="scientific">Prosthecobacter vanneervenii</name>
    <dbReference type="NCBI Taxonomy" id="48466"/>
    <lineage>
        <taxon>Bacteria</taxon>
        <taxon>Pseudomonadati</taxon>
        <taxon>Verrucomicrobiota</taxon>
        <taxon>Verrucomicrobiia</taxon>
        <taxon>Verrucomicrobiales</taxon>
        <taxon>Verrucomicrobiaceae</taxon>
        <taxon>Prosthecobacter</taxon>
    </lineage>
</organism>
<keyword evidence="4" id="KW-1185">Reference proteome</keyword>
<dbReference type="InterPro" id="IPR052893">
    <property type="entry name" value="TCS_response_regulator"/>
</dbReference>
<dbReference type="Proteomes" id="UP000590740">
    <property type="component" value="Unassembled WGS sequence"/>
</dbReference>
<dbReference type="EMBL" id="JACHIG010000004">
    <property type="protein sequence ID" value="MBB5032703.1"/>
    <property type="molecule type" value="Genomic_DNA"/>
</dbReference>
<comment type="caution">
    <text evidence="3">The sequence shown here is derived from an EMBL/GenBank/DDBJ whole genome shotgun (WGS) entry which is preliminary data.</text>
</comment>
<feature type="modified residue" description="4-aspartylphosphate" evidence="1">
    <location>
        <position position="68"/>
    </location>
</feature>
<dbReference type="InterPro" id="IPR001789">
    <property type="entry name" value="Sig_transdc_resp-reg_receiver"/>
</dbReference>
<dbReference type="Pfam" id="PF00072">
    <property type="entry name" value="Response_reg"/>
    <property type="match status" value="1"/>
</dbReference>
<keyword evidence="1" id="KW-0597">Phosphoprotein</keyword>
<proteinExistence type="predicted"/>
<evidence type="ECO:0000313" key="4">
    <source>
        <dbReference type="Proteomes" id="UP000590740"/>
    </source>
</evidence>
<dbReference type="SMART" id="SM00448">
    <property type="entry name" value="REC"/>
    <property type="match status" value="1"/>
</dbReference>
<gene>
    <name evidence="3" type="ORF">HNQ65_002285</name>
</gene>
<name>A0A7W8DK02_9BACT</name>
<dbReference type="InterPro" id="IPR011006">
    <property type="entry name" value="CheY-like_superfamily"/>
</dbReference>
<dbReference type="PANTHER" id="PTHR44520:SF1">
    <property type="entry name" value="TWO-COMPONENT SYSTEM REGULATORY PROTEIN"/>
    <property type="match status" value="1"/>
</dbReference>
<dbReference type="PANTHER" id="PTHR44520">
    <property type="entry name" value="RESPONSE REGULATOR RCP1-RELATED"/>
    <property type="match status" value="1"/>
</dbReference>
<dbReference type="GO" id="GO:0000160">
    <property type="term" value="P:phosphorelay signal transduction system"/>
    <property type="evidence" value="ECO:0007669"/>
    <property type="project" value="InterPro"/>
</dbReference>
<evidence type="ECO:0000313" key="3">
    <source>
        <dbReference type="EMBL" id="MBB5032703.1"/>
    </source>
</evidence>
<protein>
    <submittedName>
        <fullName evidence="3">CheY-like chemotaxis protein</fullName>
    </submittedName>
</protein>
<accession>A0A7W8DK02</accession>
<dbReference type="CDD" id="cd17557">
    <property type="entry name" value="REC_Rcp-like"/>
    <property type="match status" value="1"/>
</dbReference>